<dbReference type="GO" id="GO:0004556">
    <property type="term" value="F:alpha-amylase activity"/>
    <property type="evidence" value="ECO:0007669"/>
    <property type="project" value="TreeGrafter"/>
</dbReference>
<evidence type="ECO:0000313" key="4">
    <source>
        <dbReference type="EMBL" id="MBD0380091.1"/>
    </source>
</evidence>
<dbReference type="InterPro" id="IPR045857">
    <property type="entry name" value="O16G_dom_2"/>
</dbReference>
<reference evidence="4" key="1">
    <citation type="submission" date="2020-09" db="EMBL/GenBank/DDBJ databases">
        <title>Draft Genome Sequence of Paenibacillus sp. WST5.</title>
        <authorList>
            <person name="Bao Z."/>
        </authorList>
    </citation>
    <scope>NUCLEOTIDE SEQUENCE</scope>
    <source>
        <strain evidence="4">WST5</strain>
    </source>
</reference>
<dbReference type="AlphaFoldDB" id="A0A926KNP1"/>
<dbReference type="SMART" id="SM00642">
    <property type="entry name" value="Aamy"/>
    <property type="match status" value="1"/>
</dbReference>
<name>A0A926KNP1_9BACL</name>
<evidence type="ECO:0000313" key="5">
    <source>
        <dbReference type="Proteomes" id="UP000650466"/>
    </source>
</evidence>
<dbReference type="Gene3D" id="3.20.20.80">
    <property type="entry name" value="Glycosidases"/>
    <property type="match status" value="1"/>
</dbReference>
<accession>A0A926KNP1</accession>
<feature type="domain" description="Glycosyl hydrolase family 13 catalytic" evidence="3">
    <location>
        <begin position="1"/>
        <end position="270"/>
    </location>
</feature>
<evidence type="ECO:0000259" key="3">
    <source>
        <dbReference type="SMART" id="SM00642"/>
    </source>
</evidence>
<keyword evidence="2" id="KW-0326">Glycosidase</keyword>
<keyword evidence="5" id="KW-1185">Reference proteome</keyword>
<comment type="caution">
    <text evidence="4">The sequence shown here is derived from an EMBL/GenBank/DDBJ whole genome shotgun (WGS) entry which is preliminary data.</text>
</comment>
<gene>
    <name evidence="4" type="ORF">ICC18_08210</name>
</gene>
<dbReference type="Gene3D" id="3.90.400.10">
    <property type="entry name" value="Oligo-1,6-glucosidase, Domain 2"/>
    <property type="match status" value="1"/>
</dbReference>
<dbReference type="SUPFAM" id="SSF51445">
    <property type="entry name" value="(Trans)glycosidases"/>
    <property type="match status" value="1"/>
</dbReference>
<proteinExistence type="inferred from homology"/>
<dbReference type="Pfam" id="PF00128">
    <property type="entry name" value="Alpha-amylase"/>
    <property type="match status" value="1"/>
</dbReference>
<dbReference type="EMBL" id="JACVVD010000002">
    <property type="protein sequence ID" value="MBD0380091.1"/>
    <property type="molecule type" value="Genomic_DNA"/>
</dbReference>
<evidence type="ECO:0000256" key="2">
    <source>
        <dbReference type="ARBA" id="ARBA00023295"/>
    </source>
</evidence>
<comment type="similarity">
    <text evidence="1">Belongs to the glycosyl hydrolase 13 family.</text>
</comment>
<sequence length="273" mass="30902">MKQLGIEGIWLMPINPSPSYHGYDVTDYYKVNPDYGTIEDYRDLLKAAHERDIIVIMDLVVNHTSVGHPWFQSAAKGKDSPYRNWYTWAEDANLTASGASAKGGTAWHEKDGNHYLGVFWQGMPDLNFDHPDVRKKMIKIGNFWLKQGVDGFRLDAAKHIYEDFQTSKADKDISKKNQAWWQEFRKGLDTSKGAPYIVGEVWDSTSVISPYLNRAFDSSFNFDLSDMIISAARSEKSSNFAGTCAGVIRYSKRNPKAGLSTRRLSIITTRIGL</sequence>
<dbReference type="GO" id="GO:0009313">
    <property type="term" value="P:oligosaccharide catabolic process"/>
    <property type="evidence" value="ECO:0007669"/>
    <property type="project" value="TreeGrafter"/>
</dbReference>
<dbReference type="InterPro" id="IPR017853">
    <property type="entry name" value="GH"/>
</dbReference>
<dbReference type="PANTHER" id="PTHR10357:SF179">
    <property type="entry name" value="NEUTRAL AND BASIC AMINO ACID TRANSPORT PROTEIN RBAT"/>
    <property type="match status" value="1"/>
</dbReference>
<protein>
    <recommendedName>
        <fullName evidence="3">Glycosyl hydrolase family 13 catalytic domain-containing protein</fullName>
    </recommendedName>
</protein>
<dbReference type="RefSeq" id="WP_188173855.1">
    <property type="nucleotide sequence ID" value="NZ_JACVVD010000002.1"/>
</dbReference>
<dbReference type="PANTHER" id="PTHR10357">
    <property type="entry name" value="ALPHA-AMYLASE FAMILY MEMBER"/>
    <property type="match status" value="1"/>
</dbReference>
<organism evidence="4 5">
    <name type="scientific">Paenibacillus sedimenti</name>
    <dbReference type="NCBI Taxonomy" id="2770274"/>
    <lineage>
        <taxon>Bacteria</taxon>
        <taxon>Bacillati</taxon>
        <taxon>Bacillota</taxon>
        <taxon>Bacilli</taxon>
        <taxon>Bacillales</taxon>
        <taxon>Paenibacillaceae</taxon>
        <taxon>Paenibacillus</taxon>
    </lineage>
</organism>
<dbReference type="Proteomes" id="UP000650466">
    <property type="component" value="Unassembled WGS sequence"/>
</dbReference>
<keyword evidence="2" id="KW-0378">Hydrolase</keyword>
<dbReference type="InterPro" id="IPR006047">
    <property type="entry name" value="GH13_cat_dom"/>
</dbReference>
<evidence type="ECO:0000256" key="1">
    <source>
        <dbReference type="ARBA" id="ARBA00008061"/>
    </source>
</evidence>